<comment type="caution">
    <text evidence="1">The sequence shown here is derived from an EMBL/GenBank/DDBJ whole genome shotgun (WGS) entry which is preliminary data.</text>
</comment>
<dbReference type="EMBL" id="APVH01000032">
    <property type="protein sequence ID" value="EPX80502.1"/>
    <property type="molecule type" value="Genomic_DNA"/>
</dbReference>
<dbReference type="eggNOG" id="ENOG5032Y3I">
    <property type="taxonomic scope" value="Bacteria"/>
</dbReference>
<evidence type="ECO:0008006" key="3">
    <source>
        <dbReference type="Google" id="ProtNLM"/>
    </source>
</evidence>
<reference evidence="2" key="1">
    <citation type="journal article" date="2014" name="Stand. Genomic Sci.">
        <title>Genome sequence of the exopolysaccharide-producing Salipiger mucosus type strain (DSM 16094(T)), a moderately halophilic member of the Roseobacter clade.</title>
        <authorList>
            <person name="Riedel T."/>
            <person name="Spring S."/>
            <person name="Fiebig A."/>
            <person name="Petersen J."/>
            <person name="Kyrpides N.C."/>
            <person name="Goker M."/>
            <person name="Klenk H.P."/>
        </authorList>
    </citation>
    <scope>NUCLEOTIDE SEQUENCE [LARGE SCALE GENOMIC DNA]</scope>
    <source>
        <strain evidence="2">DSM 16094</strain>
    </source>
</reference>
<name>S9QL47_9RHOB</name>
<dbReference type="STRING" id="1123237.Salmuc_03819"/>
<dbReference type="Proteomes" id="UP000015347">
    <property type="component" value="Unassembled WGS sequence"/>
</dbReference>
<dbReference type="AlphaFoldDB" id="S9QL47"/>
<dbReference type="RefSeq" id="WP_020038667.1">
    <property type="nucleotide sequence ID" value="NZ_KE557277.1"/>
</dbReference>
<evidence type="ECO:0000313" key="2">
    <source>
        <dbReference type="Proteomes" id="UP000015347"/>
    </source>
</evidence>
<proteinExistence type="predicted"/>
<dbReference type="HOGENOM" id="CLU_175514_1_1_5"/>
<keyword evidence="2" id="KW-1185">Reference proteome</keyword>
<protein>
    <recommendedName>
        <fullName evidence="3">Phage protein</fullName>
    </recommendedName>
</protein>
<accession>S9QL47</accession>
<gene>
    <name evidence="1" type="ORF">Salmuc_03819</name>
</gene>
<dbReference type="OrthoDB" id="2231510at2"/>
<organism evidence="1 2">
    <name type="scientific">Salipiger mucosus DSM 16094</name>
    <dbReference type="NCBI Taxonomy" id="1123237"/>
    <lineage>
        <taxon>Bacteria</taxon>
        <taxon>Pseudomonadati</taxon>
        <taxon>Pseudomonadota</taxon>
        <taxon>Alphaproteobacteria</taxon>
        <taxon>Rhodobacterales</taxon>
        <taxon>Roseobacteraceae</taxon>
        <taxon>Salipiger</taxon>
    </lineage>
</organism>
<sequence>MANSLTDLNNHLFAQLERMSDPNLSAEQIEQEVKRAGAIVSVSDQITGAADLQLKAAKLFAEHGQGVLPMLPQIGNGKAGQE</sequence>
<evidence type="ECO:0000313" key="1">
    <source>
        <dbReference type="EMBL" id="EPX80502.1"/>
    </source>
</evidence>